<evidence type="ECO:0000256" key="1">
    <source>
        <dbReference type="SAM" id="Phobius"/>
    </source>
</evidence>
<dbReference type="AlphaFoldDB" id="A0A4V3ER09"/>
<dbReference type="EMBL" id="SOAX01000001">
    <property type="protein sequence ID" value="TDT44258.1"/>
    <property type="molecule type" value="Genomic_DNA"/>
</dbReference>
<reference evidence="2 3" key="1">
    <citation type="submission" date="2019-03" db="EMBL/GenBank/DDBJ databases">
        <title>Genomic Encyclopedia of Type Strains, Phase IV (KMG-IV): sequencing the most valuable type-strain genomes for metagenomic binning, comparative biology and taxonomic classification.</title>
        <authorList>
            <person name="Goeker M."/>
        </authorList>
    </citation>
    <scope>NUCLEOTIDE SEQUENCE [LARGE SCALE GENOMIC DNA]</scope>
    <source>
        <strain evidence="2 3">DSM 15505</strain>
    </source>
</reference>
<protein>
    <submittedName>
        <fullName evidence="2">Uncharacterized protein</fullName>
    </submittedName>
</protein>
<comment type="caution">
    <text evidence="2">The sequence shown here is derived from an EMBL/GenBank/DDBJ whole genome shotgun (WGS) entry which is preliminary data.</text>
</comment>
<keyword evidence="1" id="KW-0812">Transmembrane</keyword>
<keyword evidence="1" id="KW-0472">Membrane</keyword>
<keyword evidence="1" id="KW-1133">Transmembrane helix</keyword>
<gene>
    <name evidence="2" type="ORF">DES49_0358</name>
</gene>
<dbReference type="OrthoDB" id="7057480at2"/>
<proteinExistence type="predicted"/>
<sequence length="224" mass="24615">MDMDKTVTWRALVLTAIASVLVTLAIVAIVLMLLPMILLGLVTDDEGRTTSINLPEKLPFRITMPEGMTANVTNPVEISVPLKEKVSVPIRNQFSTEANIDTRVPLDMTVHIDQRIPVNTTLELDTDIQAKVFGVWMKMPIKGSLPINLDVPVTADIPIQQSIPLKMNAPVSVQLDEVFTVPVDTTFTSKTRLLTPLMIQPEPMVIGVENGTLQWPAPTRSGND</sequence>
<evidence type="ECO:0000313" key="3">
    <source>
        <dbReference type="Proteomes" id="UP000295830"/>
    </source>
</evidence>
<keyword evidence="3" id="KW-1185">Reference proteome</keyword>
<accession>A0A4V3ER09</accession>
<evidence type="ECO:0000313" key="2">
    <source>
        <dbReference type="EMBL" id="TDT44258.1"/>
    </source>
</evidence>
<name>A0A4V3ER09_9GAMM</name>
<dbReference type="Proteomes" id="UP000295830">
    <property type="component" value="Unassembled WGS sequence"/>
</dbReference>
<dbReference type="RefSeq" id="WP_133734658.1">
    <property type="nucleotide sequence ID" value="NZ_SOAX01000001.1"/>
</dbReference>
<feature type="transmembrane region" description="Helical" evidence="1">
    <location>
        <begin position="12"/>
        <end position="42"/>
    </location>
</feature>
<organism evidence="2 3">
    <name type="scientific">Halospina denitrificans</name>
    <dbReference type="NCBI Taxonomy" id="332522"/>
    <lineage>
        <taxon>Bacteria</taxon>
        <taxon>Pseudomonadati</taxon>
        <taxon>Pseudomonadota</taxon>
        <taxon>Gammaproteobacteria</taxon>
        <taxon>Halospina</taxon>
    </lineage>
</organism>